<feature type="transmembrane region" description="Helical" evidence="2">
    <location>
        <begin position="21"/>
        <end position="47"/>
    </location>
</feature>
<protein>
    <recommendedName>
        <fullName evidence="3">VanZ-like domain-containing protein</fullName>
    </recommendedName>
</protein>
<feature type="domain" description="VanZ-like" evidence="3">
    <location>
        <begin position="28"/>
        <end position="142"/>
    </location>
</feature>
<feature type="transmembrane region" description="Helical" evidence="2">
    <location>
        <begin position="67"/>
        <end position="89"/>
    </location>
</feature>
<dbReference type="EMBL" id="WPCU01000001">
    <property type="protein sequence ID" value="MVA74446.1"/>
    <property type="molecule type" value="Genomic_DNA"/>
</dbReference>
<evidence type="ECO:0000313" key="5">
    <source>
        <dbReference type="Proteomes" id="UP000435304"/>
    </source>
</evidence>
<evidence type="ECO:0000259" key="3">
    <source>
        <dbReference type="Pfam" id="PF04892"/>
    </source>
</evidence>
<dbReference type="InterPro" id="IPR006976">
    <property type="entry name" value="VanZ-like"/>
</dbReference>
<feature type="region of interest" description="Disordered" evidence="1">
    <location>
        <begin position="147"/>
        <end position="169"/>
    </location>
</feature>
<evidence type="ECO:0000256" key="2">
    <source>
        <dbReference type="SAM" id="Phobius"/>
    </source>
</evidence>
<name>A0A6A9UNL0_9ACTN</name>
<evidence type="ECO:0000256" key="1">
    <source>
        <dbReference type="SAM" id="MobiDB-lite"/>
    </source>
</evidence>
<evidence type="ECO:0000313" key="4">
    <source>
        <dbReference type="EMBL" id="MVA74446.1"/>
    </source>
</evidence>
<reference evidence="4 5" key="1">
    <citation type="submission" date="2019-12" db="EMBL/GenBank/DDBJ databases">
        <title>Auraticoccus cholistani sp. nov., an actinomycete isolated from soil of Cholistan desert.</title>
        <authorList>
            <person name="Cheema M.T."/>
        </authorList>
    </citation>
    <scope>NUCLEOTIDE SEQUENCE [LARGE SCALE GENOMIC DNA]</scope>
    <source>
        <strain evidence="4 5">F435</strain>
    </source>
</reference>
<keyword evidence="2" id="KW-1133">Transmembrane helix</keyword>
<proteinExistence type="predicted"/>
<dbReference type="AlphaFoldDB" id="A0A6A9UNL0"/>
<gene>
    <name evidence="4" type="ORF">GC722_00120</name>
</gene>
<comment type="caution">
    <text evidence="4">The sequence shown here is derived from an EMBL/GenBank/DDBJ whole genome shotgun (WGS) entry which is preliminary data.</text>
</comment>
<dbReference type="RefSeq" id="WP_156606941.1">
    <property type="nucleotide sequence ID" value="NZ_WPCU01000001.1"/>
</dbReference>
<organism evidence="4 5">
    <name type="scientific">Auraticoccus cholistanensis</name>
    <dbReference type="NCBI Taxonomy" id="2656650"/>
    <lineage>
        <taxon>Bacteria</taxon>
        <taxon>Bacillati</taxon>
        <taxon>Actinomycetota</taxon>
        <taxon>Actinomycetes</taxon>
        <taxon>Propionibacteriales</taxon>
        <taxon>Propionibacteriaceae</taxon>
        <taxon>Auraticoccus</taxon>
    </lineage>
</organism>
<keyword evidence="5" id="KW-1185">Reference proteome</keyword>
<keyword evidence="2" id="KW-0812">Transmembrane</keyword>
<sequence length="169" mass="17495">MASRTTQASTGRARRPSPVSVPFAAAGVLYLALVAYLTLGAVPWAAATNEAPGGVLSPRTWLDPGTWRSGGAAEFVANIFLFVPIGVLLRLGLRRLRAVSAVLVAVLVTVAIEVVQIPLDRVSDPRDLVANTLGALVGTALTARRRVRGPGEAARPASMRTAGGPGHSL</sequence>
<dbReference type="Proteomes" id="UP000435304">
    <property type="component" value="Unassembled WGS sequence"/>
</dbReference>
<feature type="transmembrane region" description="Helical" evidence="2">
    <location>
        <begin position="101"/>
        <end position="119"/>
    </location>
</feature>
<accession>A0A6A9UNL0</accession>
<keyword evidence="2" id="KW-0472">Membrane</keyword>
<dbReference type="Pfam" id="PF04892">
    <property type="entry name" value="VanZ"/>
    <property type="match status" value="1"/>
</dbReference>